<keyword evidence="1" id="KW-1133">Transmembrane helix</keyword>
<dbReference type="EMBL" id="BAABKM010000001">
    <property type="protein sequence ID" value="GAA4692039.1"/>
    <property type="molecule type" value="Genomic_DNA"/>
</dbReference>
<dbReference type="RefSeq" id="WP_345518632.1">
    <property type="nucleotide sequence ID" value="NZ_BAABKM010000001.1"/>
</dbReference>
<feature type="transmembrane region" description="Helical" evidence="1">
    <location>
        <begin position="215"/>
        <end position="235"/>
    </location>
</feature>
<sequence length="581" mass="60843">MSTALRVHDLDPAVRVAPRWRDSAYAPVAVAVVLSAALQTVWLRFMATSGGDIAAQDAWAEFARLHPGSAYDLAWYGGMHPVSYSAISPFVMAGIGVRTTMVLTSVVAAALLAWLVTHRMARGGSRLVVAGVGALALLGNAVSGRVTFALGTTVALAAVCVVTAWPSPRAGRSRLARGVLAATLAATATACSPVAGLFLGVVAAALWLRRRWAAAYALGVPAVAVVAASTLLFPFSGRQPMSWTSAVLPAALAVAVALLAPRGWREVRTGAGVYLVMVVLVWLVPTPIGSNVTRLGLLFGGVALVAVALSGRWRGSAVARRLGAPAAAALLATAIVTSLGWQVSIAGHDALRSRPPTALDTDLAPLVARLRAAGPVVGRVEVVPTRSHREAAALASYVPLVRGWNRQADVQRNPLFYGSGRVDATTYHHWLRRWAVQYVVLATTAAPDFGAGAEARLVGGGLPYLHVIWSDPTWTLYAVRRPASLVRPVATVTSFDADQLTVTTPAAGRYVVKVATSPWLSLVDADGRASGIGCLTDLDSERPTSTGRARTDDWVVLRAPAAGTYRIAAPYRLPRGSRCAA</sequence>
<evidence type="ECO:0000313" key="3">
    <source>
        <dbReference type="Proteomes" id="UP001499974"/>
    </source>
</evidence>
<organism evidence="2 3">
    <name type="scientific">Nocardioides conyzicola</name>
    <dbReference type="NCBI Taxonomy" id="1651781"/>
    <lineage>
        <taxon>Bacteria</taxon>
        <taxon>Bacillati</taxon>
        <taxon>Actinomycetota</taxon>
        <taxon>Actinomycetes</taxon>
        <taxon>Propionibacteriales</taxon>
        <taxon>Nocardioidaceae</taxon>
        <taxon>Nocardioides</taxon>
    </lineage>
</organism>
<name>A0ABP8WNS6_9ACTN</name>
<feature type="transmembrane region" description="Helical" evidence="1">
    <location>
        <begin position="241"/>
        <end position="260"/>
    </location>
</feature>
<feature type="transmembrane region" description="Helical" evidence="1">
    <location>
        <begin position="24"/>
        <end position="43"/>
    </location>
</feature>
<evidence type="ECO:0000256" key="1">
    <source>
        <dbReference type="SAM" id="Phobius"/>
    </source>
</evidence>
<feature type="transmembrane region" description="Helical" evidence="1">
    <location>
        <begin position="322"/>
        <end position="341"/>
    </location>
</feature>
<feature type="transmembrane region" description="Helical" evidence="1">
    <location>
        <begin position="291"/>
        <end position="310"/>
    </location>
</feature>
<feature type="transmembrane region" description="Helical" evidence="1">
    <location>
        <begin position="267"/>
        <end position="285"/>
    </location>
</feature>
<keyword evidence="3" id="KW-1185">Reference proteome</keyword>
<proteinExistence type="predicted"/>
<feature type="transmembrane region" description="Helical" evidence="1">
    <location>
        <begin position="179"/>
        <end position="208"/>
    </location>
</feature>
<keyword evidence="1" id="KW-0472">Membrane</keyword>
<reference evidence="3" key="1">
    <citation type="journal article" date="2019" name="Int. J. Syst. Evol. Microbiol.">
        <title>The Global Catalogue of Microorganisms (GCM) 10K type strain sequencing project: providing services to taxonomists for standard genome sequencing and annotation.</title>
        <authorList>
            <consortium name="The Broad Institute Genomics Platform"/>
            <consortium name="The Broad Institute Genome Sequencing Center for Infectious Disease"/>
            <person name="Wu L."/>
            <person name="Ma J."/>
        </authorList>
    </citation>
    <scope>NUCLEOTIDE SEQUENCE [LARGE SCALE GENOMIC DNA]</scope>
    <source>
        <strain evidence="3">JCM 18531</strain>
    </source>
</reference>
<dbReference type="Proteomes" id="UP001499974">
    <property type="component" value="Unassembled WGS sequence"/>
</dbReference>
<feature type="transmembrane region" description="Helical" evidence="1">
    <location>
        <begin position="148"/>
        <end position="167"/>
    </location>
</feature>
<evidence type="ECO:0000313" key="2">
    <source>
        <dbReference type="EMBL" id="GAA4692039.1"/>
    </source>
</evidence>
<comment type="caution">
    <text evidence="2">The sequence shown here is derived from an EMBL/GenBank/DDBJ whole genome shotgun (WGS) entry which is preliminary data.</text>
</comment>
<gene>
    <name evidence="2" type="ORF">GCM10023349_03680</name>
</gene>
<accession>A0ABP8WNS6</accession>
<protein>
    <submittedName>
        <fullName evidence="2">MFS transporter</fullName>
    </submittedName>
</protein>
<feature type="transmembrane region" description="Helical" evidence="1">
    <location>
        <begin position="95"/>
        <end position="117"/>
    </location>
</feature>
<keyword evidence="1" id="KW-0812">Transmembrane</keyword>